<evidence type="ECO:0000313" key="1">
    <source>
        <dbReference type="EMBL" id="TMP39564.1"/>
    </source>
</evidence>
<comment type="caution">
    <text evidence="1">The sequence shown here is derived from an EMBL/GenBank/DDBJ whole genome shotgun (WGS) entry which is preliminary data.</text>
</comment>
<name>A0A5S3X6A2_9GAMM</name>
<dbReference type="Proteomes" id="UP000306719">
    <property type="component" value="Unassembled WGS sequence"/>
</dbReference>
<dbReference type="EMBL" id="PNCJ01000005">
    <property type="protein sequence ID" value="TMP39564.1"/>
    <property type="molecule type" value="Genomic_DNA"/>
</dbReference>
<gene>
    <name evidence="1" type="ORF">CWB98_02960</name>
</gene>
<protein>
    <submittedName>
        <fullName evidence="1">Uncharacterized protein</fullName>
    </submittedName>
</protein>
<accession>A0A5S3X6A2</accession>
<sequence>MKLTLKKSKMKNLSQSATLKQNATPAVAGGTGPIIDNTPTRYLEGCDRHTYDWQYSCGLGDTCDGVPV</sequence>
<proteinExistence type="predicted"/>
<evidence type="ECO:0000313" key="2">
    <source>
        <dbReference type="Proteomes" id="UP000306719"/>
    </source>
</evidence>
<organism evidence="1 2">
    <name type="scientific">Pseudoalteromonas rubra</name>
    <dbReference type="NCBI Taxonomy" id="43658"/>
    <lineage>
        <taxon>Bacteria</taxon>
        <taxon>Pseudomonadati</taxon>
        <taxon>Pseudomonadota</taxon>
        <taxon>Gammaproteobacteria</taxon>
        <taxon>Alteromonadales</taxon>
        <taxon>Pseudoalteromonadaceae</taxon>
        <taxon>Pseudoalteromonas</taxon>
    </lineage>
</organism>
<dbReference type="AlphaFoldDB" id="A0A5S3X6A2"/>
<reference evidence="1 2" key="1">
    <citation type="submission" date="2018-01" db="EMBL/GenBank/DDBJ databases">
        <authorList>
            <person name="Paulsen S."/>
            <person name="Gram L.K."/>
        </authorList>
    </citation>
    <scope>NUCLEOTIDE SEQUENCE [LARGE SCALE GENOMIC DNA]</scope>
    <source>
        <strain evidence="1 2">S2599</strain>
    </source>
</reference>
<dbReference type="RefSeq" id="WP_138543460.1">
    <property type="nucleotide sequence ID" value="NZ_PNCJ01000005.1"/>
</dbReference>
<reference evidence="2" key="2">
    <citation type="submission" date="2019-06" db="EMBL/GenBank/DDBJ databases">
        <title>Co-occurence of chitin degradation, pigmentation and bioactivity in marine Pseudoalteromonas.</title>
        <authorList>
            <person name="Sonnenschein E.C."/>
            <person name="Bech P.K."/>
        </authorList>
    </citation>
    <scope>NUCLEOTIDE SEQUENCE [LARGE SCALE GENOMIC DNA]</scope>
    <source>
        <strain evidence="2">S2599</strain>
    </source>
</reference>